<reference evidence="3" key="1">
    <citation type="journal article" date="2019" name="PLoS Negl. Trop. Dis.">
        <title>Revisiting the worldwide diversity of Leptospira species in the environment.</title>
        <authorList>
            <person name="Vincent A.T."/>
            <person name="Schiettekatte O."/>
            <person name="Bourhy P."/>
            <person name="Veyrier F.J."/>
            <person name="Picardeau M."/>
        </authorList>
    </citation>
    <scope>NUCLEOTIDE SEQUENCE [LARGE SCALE GENOMIC DNA]</scope>
    <source>
        <strain evidence="3">201702407</strain>
    </source>
</reference>
<feature type="compositionally biased region" description="Basic and acidic residues" evidence="1">
    <location>
        <begin position="12"/>
        <end position="26"/>
    </location>
</feature>
<dbReference type="RefSeq" id="WP_135686630.1">
    <property type="nucleotide sequence ID" value="NZ_RQEQ01000008.1"/>
</dbReference>
<dbReference type="EMBL" id="RQGT01000134">
    <property type="protein sequence ID" value="TGM08809.1"/>
    <property type="molecule type" value="Genomic_DNA"/>
</dbReference>
<keyword evidence="3" id="KW-1185">Reference proteome</keyword>
<evidence type="ECO:0000256" key="1">
    <source>
        <dbReference type="SAM" id="MobiDB-lite"/>
    </source>
</evidence>
<evidence type="ECO:0000313" key="3">
    <source>
        <dbReference type="Proteomes" id="UP000297422"/>
    </source>
</evidence>
<proteinExistence type="predicted"/>
<comment type="caution">
    <text evidence="2">The sequence shown here is derived from an EMBL/GenBank/DDBJ whole genome shotgun (WGS) entry which is preliminary data.</text>
</comment>
<gene>
    <name evidence="2" type="ORF">EHQ90_22230</name>
</gene>
<sequence length="79" mass="9146">MGVAYFYNPKKTGKEPPKPRYTPKGDGKDWSRELYATFRGTLILPEHYKPEWSFIHDCRGVGNPVNPEPEGEKHLKTKE</sequence>
<accession>A0ABY2MV20</accession>
<evidence type="ECO:0000313" key="2">
    <source>
        <dbReference type="EMBL" id="TGM08809.1"/>
    </source>
</evidence>
<name>A0ABY2MV20_9LEPT</name>
<organism evidence="2 3">
    <name type="scientific">Leptospira stimsonii</name>
    <dbReference type="NCBI Taxonomy" id="2202203"/>
    <lineage>
        <taxon>Bacteria</taxon>
        <taxon>Pseudomonadati</taxon>
        <taxon>Spirochaetota</taxon>
        <taxon>Spirochaetia</taxon>
        <taxon>Leptospirales</taxon>
        <taxon>Leptospiraceae</taxon>
        <taxon>Leptospira</taxon>
    </lineage>
</organism>
<protein>
    <submittedName>
        <fullName evidence="2">Uncharacterized protein</fullName>
    </submittedName>
</protein>
<feature type="region of interest" description="Disordered" evidence="1">
    <location>
        <begin position="1"/>
        <end position="26"/>
    </location>
</feature>
<dbReference type="Proteomes" id="UP000297422">
    <property type="component" value="Unassembled WGS sequence"/>
</dbReference>